<dbReference type="VEuPathDB" id="ToxoDB:TGFOU_313200B"/>
<dbReference type="PANTHER" id="PTHR13318">
    <property type="entry name" value="PARTNER OF PAIRED, ISOFORM B-RELATED"/>
    <property type="match status" value="1"/>
</dbReference>
<accession>A0A086LHH7</accession>
<dbReference type="GO" id="GO:0019005">
    <property type="term" value="C:SCF ubiquitin ligase complex"/>
    <property type="evidence" value="ECO:0007669"/>
    <property type="project" value="TreeGrafter"/>
</dbReference>
<dbReference type="SUPFAM" id="SSF52047">
    <property type="entry name" value="RNI-like"/>
    <property type="match status" value="1"/>
</dbReference>
<dbReference type="OrthoDB" id="354817at2759"/>
<dbReference type="Gene3D" id="3.80.10.10">
    <property type="entry name" value="Ribonuclease Inhibitor"/>
    <property type="match status" value="1"/>
</dbReference>
<dbReference type="AlphaFoldDB" id="A0A086LHH7"/>
<protein>
    <submittedName>
        <fullName evidence="2">Leucine rich repeat-containing protein</fullName>
    </submittedName>
</protein>
<reference evidence="2 3" key="1">
    <citation type="submission" date="2014-07" db="EMBL/GenBank/DDBJ databases">
        <authorList>
            <person name="Sibley D."/>
            <person name="Venepally P."/>
            <person name="Karamycheva S."/>
            <person name="Hadjithomas M."/>
            <person name="Khan A."/>
            <person name="Brunk B."/>
            <person name="Roos D."/>
            <person name="Caler E."/>
            <person name="Lorenzi H."/>
        </authorList>
    </citation>
    <scope>NUCLEOTIDE SEQUENCE [LARGE SCALE GENOMIC DNA]</scope>
    <source>
        <strain evidence="2 3">FOU</strain>
    </source>
</reference>
<comment type="caution">
    <text evidence="2">The sequence shown here is derived from an EMBL/GenBank/DDBJ whole genome shotgun (WGS) entry which is preliminary data.</text>
</comment>
<gene>
    <name evidence="2" type="ORF">TGFOU_313200B</name>
</gene>
<dbReference type="GO" id="GO:0031146">
    <property type="term" value="P:SCF-dependent proteasomal ubiquitin-dependent protein catabolic process"/>
    <property type="evidence" value="ECO:0007669"/>
    <property type="project" value="TreeGrafter"/>
</dbReference>
<organism evidence="2 3">
    <name type="scientific">Toxoplasma gondii FOU</name>
    <dbReference type="NCBI Taxonomy" id="943167"/>
    <lineage>
        <taxon>Eukaryota</taxon>
        <taxon>Sar</taxon>
        <taxon>Alveolata</taxon>
        <taxon>Apicomplexa</taxon>
        <taxon>Conoidasida</taxon>
        <taxon>Coccidia</taxon>
        <taxon>Eucoccidiorida</taxon>
        <taxon>Eimeriorina</taxon>
        <taxon>Sarcocystidae</taxon>
        <taxon>Toxoplasma</taxon>
    </lineage>
</organism>
<evidence type="ECO:0000256" key="1">
    <source>
        <dbReference type="SAM" id="MobiDB-lite"/>
    </source>
</evidence>
<evidence type="ECO:0000313" key="3">
    <source>
        <dbReference type="Proteomes" id="UP000028838"/>
    </source>
</evidence>
<evidence type="ECO:0000313" key="2">
    <source>
        <dbReference type="EMBL" id="KFG56095.1"/>
    </source>
</evidence>
<feature type="compositionally biased region" description="Low complexity" evidence="1">
    <location>
        <begin position="32"/>
        <end position="73"/>
    </location>
</feature>
<dbReference type="EMBL" id="AEYH02000107">
    <property type="protein sequence ID" value="KFG56095.1"/>
    <property type="molecule type" value="Genomic_DNA"/>
</dbReference>
<feature type="compositionally biased region" description="Basic and acidic residues" evidence="1">
    <location>
        <begin position="101"/>
        <end position="117"/>
    </location>
</feature>
<name>A0A086LHH7_TOXGO</name>
<feature type="compositionally biased region" description="Low complexity" evidence="1">
    <location>
        <begin position="83"/>
        <end position="98"/>
    </location>
</feature>
<dbReference type="Proteomes" id="UP000028838">
    <property type="component" value="Unassembled WGS sequence"/>
</dbReference>
<feature type="region of interest" description="Disordered" evidence="1">
    <location>
        <begin position="32"/>
        <end position="141"/>
    </location>
</feature>
<dbReference type="InterPro" id="IPR032675">
    <property type="entry name" value="LRR_dom_sf"/>
</dbReference>
<proteinExistence type="predicted"/>
<sequence length="383" mass="40402">MAQRVALGVSPSNTRGTSAHCNLTLCALLGPPSSSPTLLPSSTSSVLSSSSSSSLACSSASSSVCPSTSTSPPSCLPSPNSPPVSSSSSSPRSPPSSLRWSGEKGEGREGEENEKRGSGSALPRSKDEAGAGQAVREQRGETRAVDLLEKAQKQKQDQTAGSSSPPLKLLSLARCAALSSLAPLINVASTLEFLDLRGCGALDDSSAAVLASLANLQVLVLSDTGVTSTTVAAVAENCRRLEMLDVSRISRFSKEAALLLPLHLLQLTRLKLTKNSAVDDEVVRDCLSRLKRLALLDVSHCWRVTSGFCVPPLPQNPDGMSLRRLGLFGCNVERQRVQDALRDAGAAKVQLSLHHELPMFDLPCVYSNLPNLDLRCRTFIEGC</sequence>